<dbReference type="InterPro" id="IPR029035">
    <property type="entry name" value="DHS-like_NAD/FAD-binding_dom"/>
</dbReference>
<proteinExistence type="predicted"/>
<keyword evidence="2" id="KW-1185">Reference proteome</keyword>
<gene>
    <name evidence="1" type="ORF">HPT30_12950</name>
</gene>
<evidence type="ECO:0000313" key="1">
    <source>
        <dbReference type="EMBL" id="NUU61256.1"/>
    </source>
</evidence>
<name>A0A850ELH0_9BACL</name>
<dbReference type="Pfam" id="PF13289">
    <property type="entry name" value="SIR2_2"/>
    <property type="match status" value="1"/>
</dbReference>
<dbReference type="EMBL" id="JABWCS010000207">
    <property type="protein sequence ID" value="NUU61256.1"/>
    <property type="molecule type" value="Genomic_DNA"/>
</dbReference>
<organism evidence="1 2">
    <name type="scientific">Paenibacillus agri</name>
    <dbReference type="NCBI Taxonomy" id="2744309"/>
    <lineage>
        <taxon>Bacteria</taxon>
        <taxon>Bacillati</taxon>
        <taxon>Bacillota</taxon>
        <taxon>Bacilli</taxon>
        <taxon>Bacillales</taxon>
        <taxon>Paenibacillaceae</taxon>
        <taxon>Paenibacillus</taxon>
    </lineage>
</organism>
<dbReference type="AlphaFoldDB" id="A0A850ELH0"/>
<comment type="caution">
    <text evidence="1">The sequence shown here is derived from an EMBL/GenBank/DDBJ whole genome shotgun (WGS) entry which is preliminary data.</text>
</comment>
<sequence length="1172" mass="139013">MDKKVEELFEEKLEMYPHLKNIRNKLWASDGKSRVSVMIGAGFSLNAQKIEDSFEGMAVWGDIKNKLIQELNHHKGITSKDVLEIGQLYVKEYGRSSLDTILKEAIPDNNYEPDEIHYSLLKLPWTDIYTTNYDTLLERAKKFVYERNYQTIYNISDITSSVQPRIIKLHGSFPANRPFVFTEKDYNEYQVKFSPLVNMVQQSIMETTFVLIGFSGDDPNFKRWTSWVSNNLGEHMSKIYMIGFGQEHRKSELEDIGVTLIDFKNIYSEYDQPYKAMFTDIFEFLAYKNREEKTMWPHKVYSEDNDVQSFIYNRNTYPGWIVMPDEIRRKYAKSIRLSAIKLVDYIKEKTIDDKSIDFLNEILWCYDKFYIPLEYYVYQIIVTIIDNQDQNKFDERLYPSLFCLLKEARLDCDEEAFVKYQGILENLPLNKEQCHHLIYEKIMYFFIRNDIETLEKLLLEWDVQTNEIEWGIKKAVIYARINEKDTAKLMLENYLQTIRGLLAIKNDDYRLLSLESVALHNRNRITSELDYGYDRLKFLNGKSCNVNKEFDQTILSIKKYENSIGTIEKIGFDPGTRSTLSSMGDYMKQELLDSFAVLQLQEIYALSINDKLQYELALKNVEFYYPIYSQLKRINIITRKKVDEIFSRETVYKSDIINMTKLVNILKNAINYENKSNIDINVALEILSRIYFAVSIEIQKEIDGIIFRYIQNKENYSIEDIEVLNKLITRISCAKNKKEFEIFCEQLINIEIKVQDKSDYFLYNSSFFEPFLILLGEKRNETKIKILEEQLDLLFKHLSYENTYKSMRESALIRLTFLALTNNFSEKHYNQFIRYIQMLPRDKKFGISDFIFSTTFDKIIQSERVLSREEKIEFLKRDIPVFYFKSSINETSDLDNYFREIRNVFLDYIGCNEENVPDLTIYKTWLEKFYLWWDSQKEGLLREQDRNSFMPISDYFIIVITTLKNNIWGTIPEEYLSEDDRTKIAQIFNESDEKRPDVSIYLIPCLNRLNINIKYSLKDVINWLWDSNKTNVKAAATILYDYLVFIYKSEIYGDSTVIKNELFNMMKYGSAKLQKITFDSISHSLKNKIDIFNISDCEFLVQYASNYLQGIKETNIEIATRDDFELISSFSNLVSHMCKNKSDFVGNRLDEWKEYIRNHKLPEVRTHADVFA</sequence>
<protein>
    <submittedName>
        <fullName evidence="1">SIR2 family protein</fullName>
    </submittedName>
</protein>
<reference evidence="1" key="1">
    <citation type="submission" date="2020-06" db="EMBL/GenBank/DDBJ databases">
        <title>Paenibacillus sp. nov., isolated from soil.</title>
        <authorList>
            <person name="Seo Y.L."/>
        </authorList>
    </citation>
    <scope>NUCLEOTIDE SEQUENCE [LARGE SCALE GENOMIC DNA]</scope>
    <source>
        <strain evidence="1">JW14</strain>
    </source>
</reference>
<evidence type="ECO:0000313" key="2">
    <source>
        <dbReference type="Proteomes" id="UP000564806"/>
    </source>
</evidence>
<dbReference type="Gene3D" id="3.40.50.1220">
    <property type="entry name" value="TPP-binding domain"/>
    <property type="match status" value="1"/>
</dbReference>
<dbReference type="SUPFAM" id="SSF52467">
    <property type="entry name" value="DHS-like NAD/FAD-binding domain"/>
    <property type="match status" value="1"/>
</dbReference>
<accession>A0A850ELH0</accession>
<dbReference type="RefSeq" id="WP_175371797.1">
    <property type="nucleotide sequence ID" value="NZ_JABWCS010000207.1"/>
</dbReference>
<dbReference type="Proteomes" id="UP000564806">
    <property type="component" value="Unassembled WGS sequence"/>
</dbReference>